<keyword evidence="2" id="KW-0812">Transmembrane</keyword>
<comment type="caution">
    <text evidence="3">The sequence shown here is derived from an EMBL/GenBank/DDBJ whole genome shotgun (WGS) entry which is preliminary data.</text>
</comment>
<protein>
    <submittedName>
        <fullName evidence="3">Uncharacterized protein</fullName>
    </submittedName>
</protein>
<evidence type="ECO:0000313" key="3">
    <source>
        <dbReference type="EMBL" id="CAE7509963.1"/>
    </source>
</evidence>
<gene>
    <name evidence="3" type="ORF">SNEC2469_LOCUS14560</name>
</gene>
<sequence length="601" mass="67199">MPSTARGVFTTSLSPRPADGTTRRSFLEVEAANGEETTLLEGGLANPYLGAITESCDIALQSPRIATDATVCSFHRLLYITLLGCFVVAALVTSPFSLKQANPWGLLALFLPKLDQVPPKDEWIADTWDHFKMPQCDSGPMDGAVQKVKYWINESTWVKRRPAKKMPGKWWLFPNESGGGHWVPGHMVPAEPGHYEYKMVLHHKSVPLYRTPQQEACVASRRTANDLHQKLIQQHKDFLKKRAEMEELLQWQEKHHCDAQTANVKYHLRNGGTEMQEPDGAPSGAHCQRACTVKRFAAYTWTKEDGCILKKPRSGTSWQALPQTGAYSGFGCDVEEVASSQWIADEAQKHTLLDGVQPSMDALVGHGTPGTVLCVMLLTPYTASVDVVLMQQRTNSGIFKCDQHAIYSNQKLRLATGLTTRRIHDSQLVEIGGQWNTALDTDLALAFWRAVLKDPEWKQVKWIVQTSPETVFNFGMLKSVLLKEEQQSGPDAKGTYLAAPGITGFPPFFQVLSQTALKNFGLMSRECFWQMRYWGNEQWPQSMWMDKRPVLNDLIGNATGAGACLSPHSTSSIAHHPVALREQRVCFEHGGDEFTHQKLKK</sequence>
<proteinExistence type="predicted"/>
<dbReference type="OrthoDB" id="406659at2759"/>
<keyword evidence="2" id="KW-0472">Membrane</keyword>
<name>A0A812T5I7_9DINO</name>
<feature type="transmembrane region" description="Helical" evidence="2">
    <location>
        <begin position="77"/>
        <end position="98"/>
    </location>
</feature>
<reference evidence="3" key="1">
    <citation type="submission" date="2021-02" db="EMBL/GenBank/DDBJ databases">
        <authorList>
            <person name="Dougan E. K."/>
            <person name="Rhodes N."/>
            <person name="Thang M."/>
            <person name="Chan C."/>
        </authorList>
    </citation>
    <scope>NUCLEOTIDE SEQUENCE</scope>
</reference>
<feature type="compositionally biased region" description="Polar residues" evidence="1">
    <location>
        <begin position="1"/>
        <end position="14"/>
    </location>
</feature>
<keyword evidence="2" id="KW-1133">Transmembrane helix</keyword>
<dbReference type="Proteomes" id="UP000601435">
    <property type="component" value="Unassembled WGS sequence"/>
</dbReference>
<organism evidence="3 4">
    <name type="scientific">Symbiodinium necroappetens</name>
    <dbReference type="NCBI Taxonomy" id="1628268"/>
    <lineage>
        <taxon>Eukaryota</taxon>
        <taxon>Sar</taxon>
        <taxon>Alveolata</taxon>
        <taxon>Dinophyceae</taxon>
        <taxon>Suessiales</taxon>
        <taxon>Symbiodiniaceae</taxon>
        <taxon>Symbiodinium</taxon>
    </lineage>
</organism>
<dbReference type="AlphaFoldDB" id="A0A812T5I7"/>
<accession>A0A812T5I7</accession>
<evidence type="ECO:0000256" key="2">
    <source>
        <dbReference type="SAM" id="Phobius"/>
    </source>
</evidence>
<dbReference type="EMBL" id="CAJNJA010023363">
    <property type="protein sequence ID" value="CAE7509963.1"/>
    <property type="molecule type" value="Genomic_DNA"/>
</dbReference>
<evidence type="ECO:0000256" key="1">
    <source>
        <dbReference type="SAM" id="MobiDB-lite"/>
    </source>
</evidence>
<evidence type="ECO:0000313" key="4">
    <source>
        <dbReference type="Proteomes" id="UP000601435"/>
    </source>
</evidence>
<keyword evidence="4" id="KW-1185">Reference proteome</keyword>
<feature type="region of interest" description="Disordered" evidence="1">
    <location>
        <begin position="1"/>
        <end position="20"/>
    </location>
</feature>